<organism evidence="2 3">
    <name type="scientific">Panagrellus redivivus</name>
    <name type="common">Microworm</name>
    <dbReference type="NCBI Taxonomy" id="6233"/>
    <lineage>
        <taxon>Eukaryota</taxon>
        <taxon>Metazoa</taxon>
        <taxon>Ecdysozoa</taxon>
        <taxon>Nematoda</taxon>
        <taxon>Chromadorea</taxon>
        <taxon>Rhabditida</taxon>
        <taxon>Tylenchina</taxon>
        <taxon>Panagrolaimomorpha</taxon>
        <taxon>Panagrolaimoidea</taxon>
        <taxon>Panagrolaimidae</taxon>
        <taxon>Panagrellus</taxon>
    </lineage>
</organism>
<sequence length="260" mass="29498">MSDLPSIYAVILTIVLVICFIVTGAPIQTEYGDEIRLPTLLYNKTSTHKNSTSLKANDFDNDFSTPEGMEAALALLHRSDTFPPHTSGGTFFGDPRLRMQWVVWISVRSWVAYKTFTTDKCRFVADQLPDFSDDNFFYKNDYFRYEEAMFNLELRNLLFPETSRGDLKSMLGTPYLTKLDSRFFQMPLKSLCSMSPDDKKKAGETTEASRFEDKVINKIFKPLPPSTYELIGDETKTSSNATDVELTIVAGNYDNNNSGN</sequence>
<keyword evidence="1" id="KW-1133">Transmembrane helix</keyword>
<dbReference type="WBParaSite" id="Pan_g5314.t1">
    <property type="protein sequence ID" value="Pan_g5314.t1"/>
    <property type="gene ID" value="Pan_g5314"/>
</dbReference>
<proteinExistence type="predicted"/>
<dbReference type="Proteomes" id="UP000492821">
    <property type="component" value="Unassembled WGS sequence"/>
</dbReference>
<evidence type="ECO:0000313" key="3">
    <source>
        <dbReference type="WBParaSite" id="Pan_g5314.t1"/>
    </source>
</evidence>
<accession>A0A7E4W1M6</accession>
<evidence type="ECO:0000256" key="1">
    <source>
        <dbReference type="SAM" id="Phobius"/>
    </source>
</evidence>
<reference evidence="2" key="1">
    <citation type="journal article" date="2013" name="Genetics">
        <title>The draft genome and transcriptome of Panagrellus redivivus are shaped by the harsh demands of a free-living lifestyle.</title>
        <authorList>
            <person name="Srinivasan J."/>
            <person name="Dillman A.R."/>
            <person name="Macchietto M.G."/>
            <person name="Heikkinen L."/>
            <person name="Lakso M."/>
            <person name="Fracchia K.M."/>
            <person name="Antoshechkin I."/>
            <person name="Mortazavi A."/>
            <person name="Wong G."/>
            <person name="Sternberg P.W."/>
        </authorList>
    </citation>
    <scope>NUCLEOTIDE SEQUENCE [LARGE SCALE GENOMIC DNA]</scope>
    <source>
        <strain evidence="2">MT8872</strain>
    </source>
</reference>
<dbReference type="AlphaFoldDB" id="A0A7E4W1M6"/>
<reference evidence="3" key="2">
    <citation type="submission" date="2020-10" db="UniProtKB">
        <authorList>
            <consortium name="WormBaseParasite"/>
        </authorList>
    </citation>
    <scope>IDENTIFICATION</scope>
</reference>
<name>A0A7E4W1M6_PANRE</name>
<keyword evidence="2" id="KW-1185">Reference proteome</keyword>
<evidence type="ECO:0000313" key="2">
    <source>
        <dbReference type="Proteomes" id="UP000492821"/>
    </source>
</evidence>
<protein>
    <submittedName>
        <fullName evidence="3">Membrane-associated protein</fullName>
    </submittedName>
</protein>
<keyword evidence="1" id="KW-0812">Transmembrane</keyword>
<feature type="transmembrane region" description="Helical" evidence="1">
    <location>
        <begin position="6"/>
        <end position="27"/>
    </location>
</feature>
<keyword evidence="1" id="KW-0472">Membrane</keyword>